<protein>
    <submittedName>
        <fullName evidence="1">Uncharacterized protein</fullName>
    </submittedName>
</protein>
<name>A0ABY6SH76_PODCO</name>
<gene>
    <name evidence="1" type="ORF">PODCO_600786</name>
</gene>
<reference evidence="1" key="1">
    <citation type="submission" date="2018-02" db="EMBL/GenBank/DDBJ databases">
        <authorList>
            <person name="Silar P."/>
        </authorList>
    </citation>
    <scope>NUCLEOTIDE SEQUENCE [LARGE SCALE GENOMIC DNA]</scope>
    <source>
        <strain evidence="1">T</strain>
    </source>
</reference>
<organism evidence="1 2">
    <name type="scientific">Podospora comata</name>
    <dbReference type="NCBI Taxonomy" id="48703"/>
    <lineage>
        <taxon>Eukaryota</taxon>
        <taxon>Fungi</taxon>
        <taxon>Dikarya</taxon>
        <taxon>Ascomycota</taxon>
        <taxon>Pezizomycotina</taxon>
        <taxon>Sordariomycetes</taxon>
        <taxon>Sordariomycetidae</taxon>
        <taxon>Sordariales</taxon>
        <taxon>Podosporaceae</taxon>
        <taxon>Podospora</taxon>
    </lineage>
</organism>
<proteinExistence type="predicted"/>
<dbReference type="Proteomes" id="UP000280685">
    <property type="component" value="Chromosome 6"/>
</dbReference>
<sequence length="134" mass="15224">MECVGYHTEEVTIIKNKSSQNAMLASVGLGGPFEGMEDWDLVILNYQTPGKHNRGFYVSEDITNRWCGKPLPGQYALCGCGQRPPEERRYFGSWCNAMICYHERLWVGVLEKEAQRSDTVAEHEPVLDSLGDFY</sequence>
<dbReference type="EMBL" id="LR026969">
    <property type="protein sequence ID" value="VBB84163.1"/>
    <property type="molecule type" value="Genomic_DNA"/>
</dbReference>
<keyword evidence="2" id="KW-1185">Reference proteome</keyword>
<accession>A0ABY6SH76</accession>
<evidence type="ECO:0000313" key="2">
    <source>
        <dbReference type="Proteomes" id="UP000280685"/>
    </source>
</evidence>
<evidence type="ECO:0000313" key="1">
    <source>
        <dbReference type="EMBL" id="VBB84163.1"/>
    </source>
</evidence>